<dbReference type="InterPro" id="IPR002110">
    <property type="entry name" value="Ankyrin_rpt"/>
</dbReference>
<dbReference type="SUPFAM" id="SSF51206">
    <property type="entry name" value="cAMP-binding domain-like"/>
    <property type="match status" value="2"/>
</dbReference>
<dbReference type="Gene3D" id="1.25.40.20">
    <property type="entry name" value="Ankyrin repeat-containing domain"/>
    <property type="match status" value="6"/>
</dbReference>
<dbReference type="Pfam" id="PF12796">
    <property type="entry name" value="Ank_2"/>
    <property type="match status" value="6"/>
</dbReference>
<dbReference type="PROSITE" id="PS50297">
    <property type="entry name" value="ANK_REP_REGION"/>
    <property type="match status" value="6"/>
</dbReference>
<keyword evidence="6 11" id="KW-1133">Transmembrane helix</keyword>
<evidence type="ECO:0000313" key="14">
    <source>
        <dbReference type="EMBL" id="GMI46598.1"/>
    </source>
</evidence>
<feature type="repeat" description="ANK" evidence="9">
    <location>
        <begin position="1093"/>
        <end position="1125"/>
    </location>
</feature>
<dbReference type="Gene3D" id="2.60.120.10">
    <property type="entry name" value="Jelly Rolls"/>
    <property type="match status" value="2"/>
</dbReference>
<dbReference type="SUPFAM" id="SSF48403">
    <property type="entry name" value="Ankyrin repeat"/>
    <property type="match status" value="2"/>
</dbReference>
<evidence type="ECO:0000259" key="13">
    <source>
        <dbReference type="PROSITE" id="PS50222"/>
    </source>
</evidence>
<dbReference type="PANTHER" id="PTHR45743">
    <property type="entry name" value="POTASSIUM CHANNEL AKT1"/>
    <property type="match status" value="1"/>
</dbReference>
<dbReference type="Pfam" id="PF13499">
    <property type="entry name" value="EF-hand_7"/>
    <property type="match status" value="1"/>
</dbReference>
<comment type="caution">
    <text evidence="14">The sequence shown here is derived from an EMBL/GenBank/DDBJ whole genome shotgun (WGS) entry which is preliminary data.</text>
</comment>
<dbReference type="InterPro" id="IPR045319">
    <property type="entry name" value="KAT/AKT"/>
</dbReference>
<dbReference type="Pfam" id="PF00027">
    <property type="entry name" value="cNMP_binding"/>
    <property type="match status" value="2"/>
</dbReference>
<dbReference type="GO" id="GO:0005249">
    <property type="term" value="F:voltage-gated potassium channel activity"/>
    <property type="evidence" value="ECO:0007669"/>
    <property type="project" value="InterPro"/>
</dbReference>
<reference evidence="15" key="1">
    <citation type="journal article" date="2023" name="Commun. Biol.">
        <title>Genome analysis of Parmales, the sister group of diatoms, reveals the evolutionary specialization of diatoms from phago-mixotrophs to photoautotrophs.</title>
        <authorList>
            <person name="Ban H."/>
            <person name="Sato S."/>
            <person name="Yoshikawa S."/>
            <person name="Yamada K."/>
            <person name="Nakamura Y."/>
            <person name="Ichinomiya M."/>
            <person name="Sato N."/>
            <person name="Blanc-Mathieu R."/>
            <person name="Endo H."/>
            <person name="Kuwata A."/>
            <person name="Ogata H."/>
        </authorList>
    </citation>
    <scope>NUCLEOTIDE SEQUENCE [LARGE SCALE GENOMIC DNA]</scope>
</reference>
<keyword evidence="4 11" id="KW-0812">Transmembrane</keyword>
<feature type="transmembrane region" description="Helical" evidence="11">
    <location>
        <begin position="1886"/>
        <end position="1907"/>
    </location>
</feature>
<feature type="region of interest" description="Disordered" evidence="10">
    <location>
        <begin position="1517"/>
        <end position="1569"/>
    </location>
</feature>
<keyword evidence="7" id="KW-0406">Ion transport</keyword>
<feature type="transmembrane region" description="Helical" evidence="11">
    <location>
        <begin position="1741"/>
        <end position="1767"/>
    </location>
</feature>
<evidence type="ECO:0000256" key="3">
    <source>
        <dbReference type="ARBA" id="ARBA00022448"/>
    </source>
</evidence>
<comment type="subcellular location">
    <subcellularLocation>
        <location evidence="1">Membrane</location>
        <topology evidence="1">Multi-pass membrane protein</topology>
    </subcellularLocation>
</comment>
<dbReference type="InterPro" id="IPR002048">
    <property type="entry name" value="EF_hand_dom"/>
</dbReference>
<evidence type="ECO:0000256" key="2">
    <source>
        <dbReference type="ARBA" id="ARBA00007929"/>
    </source>
</evidence>
<feature type="domain" description="Cyclic nucleotide-binding" evidence="12">
    <location>
        <begin position="2087"/>
        <end position="2192"/>
    </location>
</feature>
<feature type="repeat" description="ANK" evidence="9">
    <location>
        <begin position="2426"/>
        <end position="2458"/>
    </location>
</feature>
<sequence>MSEGQRRASSPDSSLTGFEDTLAGHQMQSGFPPQQPQFHVYDDETQPPPQHHPQPEHQRMAQRRETHNTDLDLSTSTRTDTGYTDRVIRVTSIESNSTTPLYQQRIIANEDYVLDASSHSQHSNNNSHHAGIGNLNKVVPVLEMVNPESRSRKRSITMNLTPIIPETQSANHQHAQAGEPTTIDDGARRDRKTSFSEITPKSARRASMAFKSAASFLINKTVTKSLDVTGSLLKQSRFLSDDQIRRGVQARIFEGQSQSSAKEGESDVVPKRHVKFHNLPITSKKKLSGDQVSEDTNSRPSLTKLLYRRHILGEDSSLYRMWIFIRSFVMLVTFFRMFVYIAFYTYLEPLYPILDFVDIIIMFDIFATLFTPYHLGSTIIVDPKSITQNYFDMSTLGYWNIFNPKPKKTFWVDFIAVAPFHIAKGSFLVAPSPSHNPSIEVARYLALLQIPFTLEVFQIFRRAETDVYQDVQSIALTKFLFFMVMSSHAMGCVWWWIASIFNFNCDTWLGQYLPYFLEVDADYVALISDNGTIAPYEDGQCNEEYDMLKLYNIDNIGKAYDLTFFWGWNSLTNLGYSDVVPHNAAEMTWSCALLLFQVIFYSYILALGFNFIFKKDEKEENNKRILHTLELYGQTRNLPPDLRARLKKYFDFQQIKKDSENDDQIINEMPVNILTEFCSSQYTTFINKCVIFKGLSPQFTNTLMTKLRRKYRMPNETLFKIEDMSRELCFITHGTVLVYSDVECNQLVKTVTSESHFGSQIGEIAFFMNMPQHFQVKASGDSDVSLLSLSKSDYEACINSYPESHGAIIATVLSIFGLDQVGHEIEKKNDGMAGMMSVVTDDDELFKQIKEDIRSALVKRNEEALGLMIDFASQGEVDEVKKMLAQGLDVNSGDYDSRTTLHLAAAEGNIRVVQVLLQEGADVQVTDRWGHEPLHDAIVSSHESVAELLAEHGAELHYDDPAGMLCAAAAAADVDQLNRMVSHGISPNSADYDGRTALHLAASEGNMKVVEMLISNPNQKADVNVQDRWKNTPLDDAVSHGHELISMLLSEAGGHMNLAYASGALCDAASKGEIIRLKLLQRHGADVNDADYDNRTALHLAAAEGQLVSVDFLLNCKAEVNFKDRWSRCAIDDAIAGKHFDVAKLLISAGGNPSTPICEDDLLNIEMVDLSEIRKVIASAVDFQNDRHKRNKQLVELAKQIVVEAASASNKLQRALNNFNQILEGLSAVGLHSPTLHDTRIVSLTKYDEVAVDRYFTLLDVHEPTTRGFAAGPQDKRANANFAMDRFISGNSEASSVPKLHFNSFHQVILQFPQIETSLDAFIQDVVHVSGQGNMREADIEIDARQLQKLLDSYELSNNRETVEHIMMEAKSSDDGVFSTNPSILATLDDSFGKASTKASHAPELKAKCPDLLRSNTLVNLFLGHSAFQNSHVSKIAHGFRVINAAFNLLDTDSDGKLAVNQLISMKNVFGFEQGLTNDEIRKSFFANKKHVWRHEFPVLMAKLVGVFDAENVAGAESEDGDSSLDNMSSDWSGGGLSNRSENSEKGGDAITVGESTKIDKKGHKNGGKVSHAEIQSMLSNDSVDSSSLKFKLKKSFSSIFWKMISFLPTDLMFSMRSIDQKILDKLQIHGTYAKQYEEAFKSFDDDGNGTIDKEEFEVLIKQVFDVDIPARYRLKLFHRFDRQGNGEITFDDFSITLRTMLETRMTHLSRREVERRLENFAIPDGTPWYIFHPRSNFIEVYWKGVMVMVSIAYIWLVPHTIAFLSTSDKDVVITLNFVGTLAWNRIFHALDVFLWLDVCLKFVTAYLNKRSVYVFKRSKIVKHYLKNDFIFDLVAAAPFDILLEATGASKSSIAWVKILRLFRIKDVWTVIRNNSKTKQDALSEFASHTFYLLVVLHILACLWYYVSIASTPEGSSTYLHNIRMDPAYEGWGSMYRANRTEIEMAYKFDEWALSFYWCFATLSAMGHGDLMPSNFRERAMMIVVMFLNLSLYAYFLGAMSTMFMKRDETLVQNKSEVASIQRFLDKYNLPKKLENDIRETFEFKAHQKATGISQEQETQVYRSLSHTLQVEVAHYISRGLLNGVAALKDCNHNFLDSLSTLLQEETFAPSNFIFEANDYCRCLYILSFGELRILAFDAEVQEMVPVAILEPGAVAGEVEFFFGIRHQTSCETLSNGVARLFTLSREEYVNLTKLYPQDEDIINKNILTMGEEQVDDGKSVVSKASKASSQLSGYSGHSATSLGSLAETAQSSGSFNSDGKYSAASFVTIGGSGIGDSHMDGITIAQKKKEMERIIQLCSLCHKGNYEGLVKLLGDDRLTTEGDYDNRTPLHLAASEGRLSCVEFLCDHMDAEYLSPVDRFGGTPLSDAVRHKHDKVSNYLRNKGARMPESTDKAGELCAAAADQDLDQLKRLVANGYNPNEGDYDDRTALHLAASNGHLDIVKYLNSMWANLNAEDRWGGTPLADAIRHNHVDVAGFLRQHGGKLPDDMDVAGMMCQAASEGDIDKLRTFFVNGVDLNVGDYDARTALHLACSCNQLAVVDFLLKACKGLVDINPIDRLGNTPLDDSIREGFDWLSIILKKHGGVVHGDPILDEKMRLLKEDERKRIVDKALTLEKDTLLDLKNSEIVQVFKETIASINEAVPKLRSGLDFLMHAFSKSKRVMSKKVIFRSRRPSLDELCDFFTTSIFHFMRENQKINELNAYVSVRNAVEGGHGPRRLISLTQSYIDTHLSSNAGMKISVNPDDRSGLVACLKKLEASEARGAETDGEVLGSLAKRVVSLMKNTKQSLEVQLQESVGKYLKSHDYVNASRGRLGRAWRCMEVSKRMYISTFHLLKQLEKLKRLTVQNEDSSVEAPWWDEDESENQMTQSETEKTDELKGAFLIAIKSHELRKSMKEDSIKLITMFRSLGTITIRTARMTKDVYATYQHKAKILEESKQRRLLKRSEGDEELFKALKK</sequence>
<feature type="transmembrane region" description="Helical" evidence="11">
    <location>
        <begin position="328"/>
        <end position="347"/>
    </location>
</feature>
<evidence type="ECO:0000313" key="15">
    <source>
        <dbReference type="Proteomes" id="UP001165065"/>
    </source>
</evidence>
<dbReference type="Gene3D" id="1.10.238.10">
    <property type="entry name" value="EF-hand"/>
    <property type="match status" value="1"/>
</dbReference>
<feature type="region of interest" description="Disordered" evidence="10">
    <location>
        <begin position="1"/>
        <end position="80"/>
    </location>
</feature>
<dbReference type="CDD" id="cd00051">
    <property type="entry name" value="EFh"/>
    <property type="match status" value="1"/>
</dbReference>
<evidence type="ECO:0000256" key="9">
    <source>
        <dbReference type="PROSITE-ProRule" id="PRU00023"/>
    </source>
</evidence>
<dbReference type="CDD" id="cd00038">
    <property type="entry name" value="CAP_ED"/>
    <property type="match status" value="2"/>
</dbReference>
<dbReference type="OrthoDB" id="426293at2759"/>
<dbReference type="InterPro" id="IPR000595">
    <property type="entry name" value="cNMP-bd_dom"/>
</dbReference>
<dbReference type="InterPro" id="IPR005821">
    <property type="entry name" value="Ion_trans_dom"/>
</dbReference>
<proteinExistence type="inferred from homology"/>
<dbReference type="SUPFAM" id="SSF81324">
    <property type="entry name" value="Voltage-gated potassium channels"/>
    <property type="match status" value="2"/>
</dbReference>
<keyword evidence="8 11" id="KW-0472">Membrane</keyword>
<dbReference type="InterPro" id="IPR036770">
    <property type="entry name" value="Ankyrin_rpt-contain_sf"/>
</dbReference>
<evidence type="ECO:0000256" key="5">
    <source>
        <dbReference type="ARBA" id="ARBA00022837"/>
    </source>
</evidence>
<dbReference type="Gene3D" id="1.10.287.70">
    <property type="match status" value="2"/>
</dbReference>
<keyword evidence="15" id="KW-1185">Reference proteome</keyword>
<feature type="transmembrane region" description="Helical" evidence="11">
    <location>
        <begin position="587"/>
        <end position="613"/>
    </location>
</feature>
<evidence type="ECO:0000256" key="6">
    <source>
        <dbReference type="ARBA" id="ARBA00022989"/>
    </source>
</evidence>
<comment type="similarity">
    <text evidence="2">Belongs to the potassium channel family. Plant (TC 1.A.1.4) subfamily.</text>
</comment>
<dbReference type="PROSITE" id="PS50088">
    <property type="entry name" value="ANK_REPEAT"/>
    <property type="match status" value="6"/>
</dbReference>
<feature type="domain" description="Cyclic nucleotide-binding" evidence="12">
    <location>
        <begin position="691"/>
        <end position="795"/>
    </location>
</feature>
<dbReference type="InterPro" id="IPR018247">
    <property type="entry name" value="EF_Hand_1_Ca_BS"/>
</dbReference>
<dbReference type="GO" id="GO:0005509">
    <property type="term" value="F:calcium ion binding"/>
    <property type="evidence" value="ECO:0007669"/>
    <property type="project" value="InterPro"/>
</dbReference>
<dbReference type="Proteomes" id="UP001165065">
    <property type="component" value="Unassembled WGS sequence"/>
</dbReference>
<dbReference type="InterPro" id="IPR014710">
    <property type="entry name" value="RmlC-like_jellyroll"/>
</dbReference>
<feature type="region of interest" description="Disordered" evidence="10">
    <location>
        <begin position="169"/>
        <end position="202"/>
    </location>
</feature>
<keyword evidence="3" id="KW-0813">Transport</keyword>
<keyword evidence="9" id="KW-0040">ANK repeat</keyword>
<protein>
    <recommendedName>
        <fullName evidence="16">Calmodulin</fullName>
    </recommendedName>
</protein>
<dbReference type="SUPFAM" id="SSF47473">
    <property type="entry name" value="EF-hand"/>
    <property type="match status" value="1"/>
</dbReference>
<evidence type="ECO:0000256" key="11">
    <source>
        <dbReference type="SAM" id="Phobius"/>
    </source>
</evidence>
<keyword evidence="5" id="KW-0106">Calcium</keyword>
<dbReference type="Pfam" id="PF00520">
    <property type="entry name" value="Ion_trans"/>
    <property type="match status" value="1"/>
</dbReference>
<evidence type="ECO:0000256" key="4">
    <source>
        <dbReference type="ARBA" id="ARBA00022692"/>
    </source>
</evidence>
<feature type="compositionally biased region" description="Low complexity" evidence="10">
    <location>
        <begin position="71"/>
        <end position="80"/>
    </location>
</feature>
<dbReference type="SMART" id="SM00100">
    <property type="entry name" value="cNMP"/>
    <property type="match status" value="2"/>
</dbReference>
<dbReference type="EMBL" id="BRYA01000307">
    <property type="protein sequence ID" value="GMI46598.1"/>
    <property type="molecule type" value="Genomic_DNA"/>
</dbReference>
<dbReference type="PROSITE" id="PS50222">
    <property type="entry name" value="EF_HAND_2"/>
    <property type="match status" value="2"/>
</dbReference>
<evidence type="ECO:0008006" key="16">
    <source>
        <dbReference type="Google" id="ProtNLM"/>
    </source>
</evidence>
<feature type="repeat" description="ANK" evidence="9">
    <location>
        <begin position="993"/>
        <end position="1016"/>
    </location>
</feature>
<feature type="repeat" description="ANK" evidence="9">
    <location>
        <begin position="896"/>
        <end position="928"/>
    </location>
</feature>
<dbReference type="PROSITE" id="PS00018">
    <property type="entry name" value="EF_HAND_1"/>
    <property type="match status" value="1"/>
</dbReference>
<feature type="repeat" description="ANK" evidence="9">
    <location>
        <begin position="2326"/>
        <end position="2346"/>
    </location>
</feature>
<dbReference type="InterPro" id="IPR018490">
    <property type="entry name" value="cNMP-bd_dom_sf"/>
</dbReference>
<feature type="compositionally biased region" description="Basic and acidic residues" evidence="10">
    <location>
        <begin position="185"/>
        <end position="194"/>
    </location>
</feature>
<feature type="domain" description="EF-hand" evidence="13">
    <location>
        <begin position="1676"/>
        <end position="1704"/>
    </location>
</feature>
<dbReference type="PROSITE" id="PS50042">
    <property type="entry name" value="CNMP_BINDING_3"/>
    <property type="match status" value="2"/>
</dbReference>
<feature type="transmembrane region" description="Helical" evidence="11">
    <location>
        <begin position="1952"/>
        <end position="1971"/>
    </location>
</feature>
<feature type="transmembrane region" description="Helical" evidence="11">
    <location>
        <begin position="1983"/>
        <end position="2005"/>
    </location>
</feature>
<evidence type="ECO:0000256" key="10">
    <source>
        <dbReference type="SAM" id="MobiDB-lite"/>
    </source>
</evidence>
<dbReference type="SMART" id="SM00248">
    <property type="entry name" value="ANK"/>
    <property type="match status" value="13"/>
</dbReference>
<feature type="repeat" description="ANK" evidence="9">
    <location>
        <begin position="929"/>
        <end position="961"/>
    </location>
</feature>
<gene>
    <name evidence="14" type="ORF">TrCOL_g6944</name>
</gene>
<accession>A0A9W7GLN1</accession>
<feature type="compositionally biased region" description="Polar residues" evidence="10">
    <location>
        <begin position="7"/>
        <end position="16"/>
    </location>
</feature>
<feature type="domain" description="EF-hand" evidence="13">
    <location>
        <begin position="1632"/>
        <end position="1667"/>
    </location>
</feature>
<feature type="compositionally biased region" description="Basic and acidic residues" evidence="10">
    <location>
        <begin position="53"/>
        <end position="70"/>
    </location>
</feature>
<name>A0A9W7GLN1_9STRA</name>
<feature type="transmembrane region" description="Helical" evidence="11">
    <location>
        <begin position="353"/>
        <end position="375"/>
    </location>
</feature>
<dbReference type="PANTHER" id="PTHR45743:SF2">
    <property type="entry name" value="POTASSIUM CHANNEL AKT1"/>
    <property type="match status" value="1"/>
</dbReference>
<organism evidence="14 15">
    <name type="scientific">Triparma columacea</name>
    <dbReference type="NCBI Taxonomy" id="722753"/>
    <lineage>
        <taxon>Eukaryota</taxon>
        <taxon>Sar</taxon>
        <taxon>Stramenopiles</taxon>
        <taxon>Ochrophyta</taxon>
        <taxon>Bolidophyceae</taxon>
        <taxon>Parmales</taxon>
        <taxon>Triparmaceae</taxon>
        <taxon>Triparma</taxon>
    </lineage>
</organism>
<evidence type="ECO:0000256" key="7">
    <source>
        <dbReference type="ARBA" id="ARBA00023065"/>
    </source>
</evidence>
<evidence type="ECO:0000256" key="1">
    <source>
        <dbReference type="ARBA" id="ARBA00004141"/>
    </source>
</evidence>
<evidence type="ECO:0000259" key="12">
    <source>
        <dbReference type="PROSITE" id="PS50042"/>
    </source>
</evidence>
<dbReference type="SMART" id="SM00054">
    <property type="entry name" value="EFh"/>
    <property type="match status" value="3"/>
</dbReference>
<dbReference type="InterPro" id="IPR011992">
    <property type="entry name" value="EF-hand-dom_pair"/>
</dbReference>
<evidence type="ECO:0000256" key="8">
    <source>
        <dbReference type="ARBA" id="ARBA00023136"/>
    </source>
</evidence>